<organism evidence="4 5">
    <name type="scientific">Vibrio natriegens NBRC 15636 = ATCC 14048 = DSM 759</name>
    <dbReference type="NCBI Taxonomy" id="1219067"/>
    <lineage>
        <taxon>Bacteria</taxon>
        <taxon>Pseudomonadati</taxon>
        <taxon>Pseudomonadota</taxon>
        <taxon>Gammaproteobacteria</taxon>
        <taxon>Vibrionales</taxon>
        <taxon>Vibrionaceae</taxon>
        <taxon>Vibrio</taxon>
    </lineage>
</organism>
<dbReference type="Gene3D" id="3.40.50.1820">
    <property type="entry name" value="alpha/beta hydrolase"/>
    <property type="match status" value="1"/>
</dbReference>
<dbReference type="AlphaFoldDB" id="A0AAN1CWE5"/>
<dbReference type="InterPro" id="IPR029058">
    <property type="entry name" value="AB_hydrolase_fold"/>
</dbReference>
<dbReference type="SUPFAM" id="SSF53474">
    <property type="entry name" value="alpha/beta-Hydrolases"/>
    <property type="match status" value="1"/>
</dbReference>
<feature type="domain" description="Phospholipase/carboxylesterase/thioesterase" evidence="3">
    <location>
        <begin position="3"/>
        <end position="199"/>
    </location>
</feature>
<dbReference type="EMBL" id="CP016345">
    <property type="protein sequence ID" value="ANQ12545.1"/>
    <property type="molecule type" value="Genomic_DNA"/>
</dbReference>
<dbReference type="GO" id="GO:0016787">
    <property type="term" value="F:hydrolase activity"/>
    <property type="evidence" value="ECO:0007669"/>
    <property type="project" value="UniProtKB-KW"/>
</dbReference>
<dbReference type="RefSeq" id="WP_020333221.1">
    <property type="nucleotide sequence ID" value="NZ_ATFJ01000003.1"/>
</dbReference>
<gene>
    <name evidence="4" type="ORF">BA890_07120</name>
</gene>
<accession>A0AAN1CWE5</accession>
<evidence type="ECO:0000313" key="4">
    <source>
        <dbReference type="EMBL" id="ANQ12545.1"/>
    </source>
</evidence>
<evidence type="ECO:0000256" key="2">
    <source>
        <dbReference type="ARBA" id="ARBA00022801"/>
    </source>
</evidence>
<dbReference type="PANTHER" id="PTHR10655">
    <property type="entry name" value="LYSOPHOSPHOLIPASE-RELATED"/>
    <property type="match status" value="1"/>
</dbReference>
<dbReference type="PANTHER" id="PTHR10655:SF17">
    <property type="entry name" value="LYSOPHOSPHOLIPASE-LIKE PROTEIN 1"/>
    <property type="match status" value="1"/>
</dbReference>
<comment type="similarity">
    <text evidence="1">Belongs to the AB hydrolase superfamily. AB hydrolase 2 family.</text>
</comment>
<dbReference type="InterPro" id="IPR050565">
    <property type="entry name" value="LYPA1-2/EST-like"/>
</dbReference>
<proteinExistence type="inferred from homology"/>
<evidence type="ECO:0000259" key="3">
    <source>
        <dbReference type="Pfam" id="PF02230"/>
    </source>
</evidence>
<dbReference type="GeneID" id="70912381"/>
<evidence type="ECO:0000313" key="5">
    <source>
        <dbReference type="Proteomes" id="UP000092741"/>
    </source>
</evidence>
<dbReference type="Pfam" id="PF02230">
    <property type="entry name" value="Abhydrolase_2"/>
    <property type="match status" value="1"/>
</dbReference>
<keyword evidence="5" id="KW-1185">Reference proteome</keyword>
<reference evidence="4 5" key="1">
    <citation type="submission" date="2016-07" db="EMBL/GenBank/DDBJ databases">
        <title>Developing Vibrio natriegens as a novel, fast-growing host for biotechnology.</title>
        <authorList>
            <person name="Weinstock M.T."/>
            <person name="Hesek E.D."/>
            <person name="Wilson C.M."/>
            <person name="Gibson D.G."/>
        </authorList>
    </citation>
    <scope>NUCLEOTIDE SEQUENCE [LARGE SCALE GENOMIC DNA]</scope>
    <source>
        <strain evidence="4 5">ATCC 14048</strain>
    </source>
</reference>
<protein>
    <submittedName>
        <fullName evidence="4">Phospholipase</fullName>
    </submittedName>
</protein>
<keyword evidence="2" id="KW-0378">Hydrolase</keyword>
<dbReference type="InterPro" id="IPR003140">
    <property type="entry name" value="PLipase/COase/thioEstase"/>
</dbReference>
<name>A0AAN1CWE5_VIBNA</name>
<dbReference type="Proteomes" id="UP000092741">
    <property type="component" value="Chromosome 1"/>
</dbReference>
<dbReference type="KEGG" id="vna:PN96_06230"/>
<sequence>MSKQVVILLHGVGSNGKDLSALGDFWKPILPDTVFLSPDAPFHFDQGGDGFQWFSLIGVTNENRPQRIYQARESFDETISQIFSEQGIDPDRDKIVFVGFSQGSIMSLDALVRSRYPLVGVVAFSGRLSSPQPYEKNCETPVFLVHGKSDPVIPWSESEKANEQLTDLGFTVEARYEDHTQHTISPEGAMAAAEFIKKCFSE</sequence>
<evidence type="ECO:0000256" key="1">
    <source>
        <dbReference type="ARBA" id="ARBA00006499"/>
    </source>
</evidence>